<gene>
    <name evidence="2" type="ORF">RN001_009161</name>
</gene>
<evidence type="ECO:0000313" key="3">
    <source>
        <dbReference type="Proteomes" id="UP001353858"/>
    </source>
</evidence>
<comment type="caution">
    <text evidence="2">The sequence shown here is derived from an EMBL/GenBank/DDBJ whole genome shotgun (WGS) entry which is preliminary data.</text>
</comment>
<dbReference type="Proteomes" id="UP001353858">
    <property type="component" value="Unassembled WGS sequence"/>
</dbReference>
<keyword evidence="3" id="KW-1185">Reference proteome</keyword>
<evidence type="ECO:0000256" key="1">
    <source>
        <dbReference type="SAM" id="MobiDB-lite"/>
    </source>
</evidence>
<dbReference type="AlphaFoldDB" id="A0AAN7NZ78"/>
<accession>A0AAN7NZ78</accession>
<organism evidence="2 3">
    <name type="scientific">Aquatica leii</name>
    <dbReference type="NCBI Taxonomy" id="1421715"/>
    <lineage>
        <taxon>Eukaryota</taxon>
        <taxon>Metazoa</taxon>
        <taxon>Ecdysozoa</taxon>
        <taxon>Arthropoda</taxon>
        <taxon>Hexapoda</taxon>
        <taxon>Insecta</taxon>
        <taxon>Pterygota</taxon>
        <taxon>Neoptera</taxon>
        <taxon>Endopterygota</taxon>
        <taxon>Coleoptera</taxon>
        <taxon>Polyphaga</taxon>
        <taxon>Elateriformia</taxon>
        <taxon>Elateroidea</taxon>
        <taxon>Lampyridae</taxon>
        <taxon>Luciolinae</taxon>
        <taxon>Aquatica</taxon>
    </lineage>
</organism>
<name>A0AAN7NZ78_9COLE</name>
<feature type="region of interest" description="Disordered" evidence="1">
    <location>
        <begin position="121"/>
        <end position="163"/>
    </location>
</feature>
<proteinExistence type="predicted"/>
<sequence length="170" mass="18702">MQNTYVFMGQALQDRAPSFCICVYGSDNKFNAGNVLNRWQYLKKQASLHDIEIVGFSSDGDTRCLKAMKEASNFPVSVDTINNDCPYKPYFQVAFAETTPPTVRTPSESLSSTPQNIKHNVTPLTEQPGPSYAVTQTPADVGMGELSNTGEPESKSDLPIIPSPFKRAFL</sequence>
<reference evidence="3" key="1">
    <citation type="submission" date="2023-01" db="EMBL/GenBank/DDBJ databases">
        <title>Key to firefly adult light organ development and bioluminescence: homeobox transcription factors regulate luciferase expression and transportation to peroxisome.</title>
        <authorList>
            <person name="Fu X."/>
        </authorList>
    </citation>
    <scope>NUCLEOTIDE SEQUENCE [LARGE SCALE GENOMIC DNA]</scope>
</reference>
<protein>
    <submittedName>
        <fullName evidence="2">Uncharacterized protein</fullName>
    </submittedName>
</protein>
<dbReference type="EMBL" id="JARPUR010000004">
    <property type="protein sequence ID" value="KAK4876655.1"/>
    <property type="molecule type" value="Genomic_DNA"/>
</dbReference>
<evidence type="ECO:0000313" key="2">
    <source>
        <dbReference type="EMBL" id="KAK4876655.1"/>
    </source>
</evidence>